<keyword evidence="1" id="KW-0560">Oxidoreductase</keyword>
<proteinExistence type="predicted"/>
<dbReference type="Gene3D" id="3.30.70.100">
    <property type="match status" value="1"/>
</dbReference>
<dbReference type="AlphaFoldDB" id="A0A318JD63"/>
<protein>
    <submittedName>
        <fullName evidence="1">Heme-degrading monooxygenase HmoA</fullName>
    </submittedName>
</protein>
<dbReference type="InterPro" id="IPR052936">
    <property type="entry name" value="Jasmonate_Hydroxylase-like"/>
</dbReference>
<comment type="caution">
    <text evidence="1">The sequence shown here is derived from an EMBL/GenBank/DDBJ whole genome shotgun (WGS) entry which is preliminary data.</text>
</comment>
<dbReference type="InterPro" id="IPR011008">
    <property type="entry name" value="Dimeric_a/b-barrel"/>
</dbReference>
<keyword evidence="2" id="KW-1185">Reference proteome</keyword>
<dbReference type="RefSeq" id="WP_059287442.1">
    <property type="nucleotide sequence ID" value="NZ_LNQU01000223.1"/>
</dbReference>
<keyword evidence="1" id="KW-0503">Monooxygenase</keyword>
<dbReference type="EMBL" id="QJKC01000009">
    <property type="protein sequence ID" value="PXX46337.1"/>
    <property type="molecule type" value="Genomic_DNA"/>
</dbReference>
<evidence type="ECO:0000313" key="2">
    <source>
        <dbReference type="Proteomes" id="UP000248395"/>
    </source>
</evidence>
<evidence type="ECO:0000313" key="1">
    <source>
        <dbReference type="EMBL" id="PXX46337.1"/>
    </source>
</evidence>
<dbReference type="SUPFAM" id="SSF54909">
    <property type="entry name" value="Dimeric alpha+beta barrel"/>
    <property type="match status" value="1"/>
</dbReference>
<dbReference type="GO" id="GO:0004497">
    <property type="term" value="F:monooxygenase activity"/>
    <property type="evidence" value="ECO:0007669"/>
    <property type="project" value="UniProtKB-KW"/>
</dbReference>
<dbReference type="PANTHER" id="PTHR37811:SF2">
    <property type="entry name" value="ABM DOMAIN-CONTAINING PROTEIN"/>
    <property type="match status" value="1"/>
</dbReference>
<name>A0A318JD63_9NEIS</name>
<sequence>MYVVIFRAQARQLDEEYSRVAAQLRELALSRFGCLEFVAVNEGGQEVALSYWPDLDSILVWKANADHLLAQQLGRERWYAGYRVQIAELVRDYAFPASTGEQP</sequence>
<reference evidence="1 2" key="1">
    <citation type="submission" date="2018-05" db="EMBL/GenBank/DDBJ databases">
        <title>Genomic Encyclopedia of Type Strains, Phase IV (KMG-IV): sequencing the most valuable type-strain genomes for metagenomic binning, comparative biology and taxonomic classification.</title>
        <authorList>
            <person name="Goeker M."/>
        </authorList>
    </citation>
    <scope>NUCLEOTIDE SEQUENCE [LARGE SCALE GENOMIC DNA]</scope>
    <source>
        <strain evidence="1 2">DSM 25134</strain>
    </source>
</reference>
<organism evidence="1 2">
    <name type="scientific">Aquitalea magnusonii</name>
    <dbReference type="NCBI Taxonomy" id="332411"/>
    <lineage>
        <taxon>Bacteria</taxon>
        <taxon>Pseudomonadati</taxon>
        <taxon>Pseudomonadota</taxon>
        <taxon>Betaproteobacteria</taxon>
        <taxon>Neisseriales</taxon>
        <taxon>Chromobacteriaceae</taxon>
        <taxon>Aquitalea</taxon>
    </lineage>
</organism>
<accession>A0A318JD63</accession>
<dbReference type="PANTHER" id="PTHR37811">
    <property type="entry name" value="BLL5343 PROTEIN"/>
    <property type="match status" value="1"/>
</dbReference>
<gene>
    <name evidence="1" type="ORF">DFR38_109179</name>
</gene>
<dbReference type="Proteomes" id="UP000248395">
    <property type="component" value="Unassembled WGS sequence"/>
</dbReference>
<dbReference type="OrthoDB" id="9797060at2"/>